<dbReference type="InterPro" id="IPR036291">
    <property type="entry name" value="NAD(P)-bd_dom_sf"/>
</dbReference>
<gene>
    <name evidence="3" type="ORF">GCM10007879_25130</name>
</gene>
<keyword evidence="4" id="KW-1185">Reference proteome</keyword>
<name>A0ABQ5UTP3_9HYPH</name>
<reference evidence="3" key="1">
    <citation type="journal article" date="2014" name="Int. J. Syst. Evol. Microbiol.">
        <title>Complete genome of a new Firmicutes species belonging to the dominant human colonic microbiota ('Ruminococcus bicirculans') reveals two chromosomes and a selective capacity to utilize plant glucans.</title>
        <authorList>
            <consortium name="NISC Comparative Sequencing Program"/>
            <person name="Wegmann U."/>
            <person name="Louis P."/>
            <person name="Goesmann A."/>
            <person name="Henrissat B."/>
            <person name="Duncan S.H."/>
            <person name="Flint H.J."/>
        </authorList>
    </citation>
    <scope>NUCLEOTIDE SEQUENCE</scope>
    <source>
        <strain evidence="3">NBRC 107169</strain>
    </source>
</reference>
<accession>A0ABQ5UTP3</accession>
<proteinExistence type="inferred from homology"/>
<dbReference type="PANTHER" id="PTHR44196:SF1">
    <property type="entry name" value="DEHYDROGENASE_REDUCTASE SDR FAMILY MEMBER 7B"/>
    <property type="match status" value="1"/>
</dbReference>
<sequence length="257" mass="28432">MIDAPEKTAWVIGASSGLGAALATRLANEGYQVAISARRAERLQEMVSHQPKMHAFALDVADHDATTACANEILDRFGHLDLIVFCAVHGGETLGFHDRATKGMAIGLLGVTAALEPILSSMKERKSGHIAFIGSPVGFRALPGTGSYGVIKSALHYLAEQLKIELSIYSINVQLILPGFVDTELTQKNEFPMPFLMSVDEATDRIMRGMRKPSRFRVAFPRRLMWPMRLLGMLPDHLYHWVMSKLVKSVDKHQPRN</sequence>
<evidence type="ECO:0000313" key="4">
    <source>
        <dbReference type="Proteomes" id="UP001161405"/>
    </source>
</evidence>
<evidence type="ECO:0000256" key="2">
    <source>
        <dbReference type="ARBA" id="ARBA00023002"/>
    </source>
</evidence>
<dbReference type="Proteomes" id="UP001161405">
    <property type="component" value="Unassembled WGS sequence"/>
</dbReference>
<comment type="similarity">
    <text evidence="1">Belongs to the short-chain dehydrogenases/reductases (SDR) family.</text>
</comment>
<dbReference type="RefSeq" id="WP_284365075.1">
    <property type="nucleotide sequence ID" value="NZ_BSNI01000002.1"/>
</dbReference>
<evidence type="ECO:0000256" key="1">
    <source>
        <dbReference type="ARBA" id="ARBA00006484"/>
    </source>
</evidence>
<comment type="caution">
    <text evidence="3">The sequence shown here is derived from an EMBL/GenBank/DDBJ whole genome shotgun (WGS) entry which is preliminary data.</text>
</comment>
<dbReference type="PRINTS" id="PR00081">
    <property type="entry name" value="GDHRDH"/>
</dbReference>
<protein>
    <submittedName>
        <fullName evidence="3">Oxidoreductase</fullName>
    </submittedName>
</protein>
<dbReference type="InterPro" id="IPR002347">
    <property type="entry name" value="SDR_fam"/>
</dbReference>
<dbReference type="PANTHER" id="PTHR44196">
    <property type="entry name" value="DEHYDROGENASE/REDUCTASE SDR FAMILY MEMBER 7B"/>
    <property type="match status" value="1"/>
</dbReference>
<dbReference type="SUPFAM" id="SSF51735">
    <property type="entry name" value="NAD(P)-binding Rossmann-fold domains"/>
    <property type="match status" value="1"/>
</dbReference>
<dbReference type="Gene3D" id="3.40.50.720">
    <property type="entry name" value="NAD(P)-binding Rossmann-like Domain"/>
    <property type="match status" value="1"/>
</dbReference>
<organism evidence="3 4">
    <name type="scientific">Maritalea porphyrae</name>
    <dbReference type="NCBI Taxonomy" id="880732"/>
    <lineage>
        <taxon>Bacteria</taxon>
        <taxon>Pseudomonadati</taxon>
        <taxon>Pseudomonadota</taxon>
        <taxon>Alphaproteobacteria</taxon>
        <taxon>Hyphomicrobiales</taxon>
        <taxon>Devosiaceae</taxon>
        <taxon>Maritalea</taxon>
    </lineage>
</organism>
<dbReference type="Pfam" id="PF00106">
    <property type="entry name" value="adh_short"/>
    <property type="match status" value="1"/>
</dbReference>
<evidence type="ECO:0000313" key="3">
    <source>
        <dbReference type="EMBL" id="GLQ18264.1"/>
    </source>
</evidence>
<keyword evidence="2" id="KW-0560">Oxidoreductase</keyword>
<dbReference type="EMBL" id="BSNI01000002">
    <property type="protein sequence ID" value="GLQ18264.1"/>
    <property type="molecule type" value="Genomic_DNA"/>
</dbReference>
<reference evidence="3" key="2">
    <citation type="submission" date="2023-01" db="EMBL/GenBank/DDBJ databases">
        <title>Draft genome sequence of Maritalea porphyrae strain NBRC 107169.</title>
        <authorList>
            <person name="Sun Q."/>
            <person name="Mori K."/>
        </authorList>
    </citation>
    <scope>NUCLEOTIDE SEQUENCE</scope>
    <source>
        <strain evidence="3">NBRC 107169</strain>
    </source>
</reference>